<protein>
    <submittedName>
        <fullName evidence="1">Uncharacterized protein</fullName>
    </submittedName>
</protein>
<sequence>MNDDTFNMDIRKFLKKVGVTSQREIELVVHDALQAGKLLGNEKFAVKMTLEVPALNIRHVIDGEIALE</sequence>
<dbReference type="OrthoDB" id="7363684at2"/>
<organism evidence="1 2">
    <name type="scientific">Methylocaldum marinum</name>
    <dbReference type="NCBI Taxonomy" id="1432792"/>
    <lineage>
        <taxon>Bacteria</taxon>
        <taxon>Pseudomonadati</taxon>
        <taxon>Pseudomonadota</taxon>
        <taxon>Gammaproteobacteria</taxon>
        <taxon>Methylococcales</taxon>
        <taxon>Methylococcaceae</taxon>
        <taxon>Methylocaldum</taxon>
    </lineage>
</organism>
<accession>A0A250KSS5</accession>
<gene>
    <name evidence="1" type="ORF">sS8_2616</name>
</gene>
<keyword evidence="2" id="KW-1185">Reference proteome</keyword>
<evidence type="ECO:0000313" key="2">
    <source>
        <dbReference type="Proteomes" id="UP000266313"/>
    </source>
</evidence>
<dbReference type="AlphaFoldDB" id="A0A250KSS5"/>
<dbReference type="Proteomes" id="UP000266313">
    <property type="component" value="Chromosome"/>
</dbReference>
<evidence type="ECO:0000313" key="1">
    <source>
        <dbReference type="EMBL" id="BBA34564.1"/>
    </source>
</evidence>
<dbReference type="KEGG" id="mmai:sS8_2616"/>
<proteinExistence type="predicted"/>
<dbReference type="EMBL" id="AP017928">
    <property type="protein sequence ID" value="BBA34564.1"/>
    <property type="molecule type" value="Genomic_DNA"/>
</dbReference>
<name>A0A250KSS5_9GAMM</name>
<dbReference type="RefSeq" id="WP_119629945.1">
    <property type="nucleotide sequence ID" value="NZ_AP017928.1"/>
</dbReference>
<dbReference type="Pfam" id="PF20104">
    <property type="entry name" value="DUF6494"/>
    <property type="match status" value="1"/>
</dbReference>
<reference evidence="1 2" key="1">
    <citation type="submission" date="2016-12" db="EMBL/GenBank/DDBJ databases">
        <title>Genome sequencing of Methylocaldum marinum.</title>
        <authorList>
            <person name="Takeuchi M."/>
            <person name="Kamagata Y."/>
            <person name="Hiraoka S."/>
            <person name="Oshima K."/>
            <person name="Hattori M."/>
            <person name="Iwasaki W."/>
        </authorList>
    </citation>
    <scope>NUCLEOTIDE SEQUENCE [LARGE SCALE GENOMIC DNA]</scope>
    <source>
        <strain evidence="1 2">S8</strain>
    </source>
</reference>
<dbReference type="InterPro" id="IPR045471">
    <property type="entry name" value="DUF6494"/>
</dbReference>